<evidence type="ECO:0000256" key="2">
    <source>
        <dbReference type="ARBA" id="ARBA00022517"/>
    </source>
</evidence>
<proteinExistence type="inferred from homology"/>
<keyword evidence="3" id="KW-0698">rRNA processing</keyword>
<evidence type="ECO:0000256" key="3">
    <source>
        <dbReference type="ARBA" id="ARBA00022552"/>
    </source>
</evidence>
<dbReference type="EMBL" id="JAQMWT010000396">
    <property type="protein sequence ID" value="KAJ8601921.1"/>
    <property type="molecule type" value="Genomic_DNA"/>
</dbReference>
<dbReference type="PANTHER" id="PTHR12636:SF5">
    <property type="entry name" value="RIBOSOMAL RNA SMALL SUBUNIT METHYLTRANSFERASE NEP1"/>
    <property type="match status" value="1"/>
</dbReference>
<dbReference type="AlphaFoldDB" id="A0AAD7XKQ8"/>
<keyword evidence="7" id="KW-0699">rRNA-binding</keyword>
<comment type="similarity">
    <text evidence="1">Belongs to the class IV-like SAM-binding methyltransferase superfamily. RNA methyltransferase NEP1 family.</text>
</comment>
<reference evidence="9" key="1">
    <citation type="submission" date="2023-01" db="EMBL/GenBank/DDBJ databases">
        <title>Metagenome sequencing of chrysophaentin producing Chrysophaeum taylorii.</title>
        <authorList>
            <person name="Davison J."/>
            <person name="Bewley C."/>
        </authorList>
    </citation>
    <scope>NUCLEOTIDE SEQUENCE</scope>
    <source>
        <strain evidence="9">NIES-1699</strain>
    </source>
</reference>
<dbReference type="GO" id="GO:0032040">
    <property type="term" value="C:small-subunit processome"/>
    <property type="evidence" value="ECO:0007669"/>
    <property type="project" value="TreeGrafter"/>
</dbReference>
<keyword evidence="6" id="KW-0949">S-adenosyl-L-methionine</keyword>
<dbReference type="GO" id="GO:0070037">
    <property type="term" value="F:rRNA (pseudouridine) methyltransferase activity"/>
    <property type="evidence" value="ECO:0007669"/>
    <property type="project" value="InterPro"/>
</dbReference>
<dbReference type="GO" id="GO:0070475">
    <property type="term" value="P:rRNA base methylation"/>
    <property type="evidence" value="ECO:0007669"/>
    <property type="project" value="InterPro"/>
</dbReference>
<organism evidence="9 10">
    <name type="scientific">Chrysophaeum taylorii</name>
    <dbReference type="NCBI Taxonomy" id="2483200"/>
    <lineage>
        <taxon>Eukaryota</taxon>
        <taxon>Sar</taxon>
        <taxon>Stramenopiles</taxon>
        <taxon>Ochrophyta</taxon>
        <taxon>Pelagophyceae</taxon>
        <taxon>Pelagomonadales</taxon>
        <taxon>Pelagomonadaceae</taxon>
        <taxon>Chrysophaeum</taxon>
    </lineage>
</organism>
<keyword evidence="5" id="KW-0808">Transferase</keyword>
<gene>
    <name evidence="9" type="ORF">CTAYLR_008105</name>
</gene>
<evidence type="ECO:0000313" key="10">
    <source>
        <dbReference type="Proteomes" id="UP001230188"/>
    </source>
</evidence>
<dbReference type="InterPro" id="IPR029026">
    <property type="entry name" value="tRNA_m1G_MTases_N"/>
</dbReference>
<evidence type="ECO:0000256" key="7">
    <source>
        <dbReference type="ARBA" id="ARBA00022730"/>
    </source>
</evidence>
<accession>A0AAD7XKQ8</accession>
<keyword evidence="10" id="KW-1185">Reference proteome</keyword>
<dbReference type="InterPro" id="IPR005304">
    <property type="entry name" value="Rbsml_bgen_MeTrfase_EMG1/NEP1"/>
</dbReference>
<dbReference type="CDD" id="cd18088">
    <property type="entry name" value="Nep1-like"/>
    <property type="match status" value="1"/>
</dbReference>
<evidence type="ECO:0000256" key="4">
    <source>
        <dbReference type="ARBA" id="ARBA00022603"/>
    </source>
</evidence>
<keyword evidence="8" id="KW-0694">RNA-binding</keyword>
<dbReference type="InterPro" id="IPR029028">
    <property type="entry name" value="Alpha/beta_knot_MTases"/>
</dbReference>
<evidence type="ECO:0000256" key="6">
    <source>
        <dbReference type="ARBA" id="ARBA00022691"/>
    </source>
</evidence>
<keyword evidence="4" id="KW-0489">Methyltransferase</keyword>
<dbReference type="PANTHER" id="PTHR12636">
    <property type="entry name" value="NEP1/MRA1"/>
    <property type="match status" value="1"/>
</dbReference>
<name>A0AAD7XKQ8_9STRA</name>
<comment type="caution">
    <text evidence="9">The sequence shown here is derived from an EMBL/GenBank/DDBJ whole genome shotgun (WGS) entry which is preliminary data.</text>
</comment>
<dbReference type="Gene3D" id="3.40.1280.10">
    <property type="match status" value="1"/>
</dbReference>
<dbReference type="SUPFAM" id="SSF75217">
    <property type="entry name" value="alpha/beta knot"/>
    <property type="match status" value="1"/>
</dbReference>
<dbReference type="Pfam" id="PF03587">
    <property type="entry name" value="EMG1"/>
    <property type="match status" value="1"/>
</dbReference>
<evidence type="ECO:0000256" key="1">
    <source>
        <dbReference type="ARBA" id="ARBA00008115"/>
    </source>
</evidence>
<keyword evidence="2" id="KW-0690">Ribosome biogenesis</keyword>
<dbReference type="Proteomes" id="UP001230188">
    <property type="component" value="Unassembled WGS sequence"/>
</dbReference>
<evidence type="ECO:0000256" key="5">
    <source>
        <dbReference type="ARBA" id="ARBA00022679"/>
    </source>
</evidence>
<sequence length="214" mass="23617">MMSKKRKRSDDERAVYVILELASLELVKTKKELTLLNGDDHGSVLAKHGRSESRPDIVHQELMACLDSPLSKAGKLRVYVRTRQRVLIEVHPETRIPRTYKRFAGLFAQLLQRKKVKATDGTVLLRIIKNPAPLPAGTATYGFSKAGTRYTPHHFAASLPEGPVAFVFGAMASGSIDKEDNMLDMVSISTYPLSGATAIHRVLGALEAHWGLES</sequence>
<protein>
    <submittedName>
        <fullName evidence="9">Uncharacterized protein</fullName>
    </submittedName>
</protein>
<evidence type="ECO:0000256" key="8">
    <source>
        <dbReference type="ARBA" id="ARBA00022884"/>
    </source>
</evidence>
<evidence type="ECO:0000313" key="9">
    <source>
        <dbReference type="EMBL" id="KAJ8601921.1"/>
    </source>
</evidence>
<dbReference type="GO" id="GO:0019843">
    <property type="term" value="F:rRNA binding"/>
    <property type="evidence" value="ECO:0007669"/>
    <property type="project" value="UniProtKB-KW"/>
</dbReference>